<evidence type="ECO:0000259" key="2">
    <source>
        <dbReference type="Pfam" id="PF23304"/>
    </source>
</evidence>
<evidence type="ECO:0000313" key="3">
    <source>
        <dbReference type="EMBL" id="KYN43932.1"/>
    </source>
</evidence>
<dbReference type="STRING" id="34720.A0A195FUG2"/>
<sequence>MYLFLSEFLFRADHKSLGGLGMSRWLEALWEPSAGLFSLPGGLDMLDISGDGDARLICADLGPVGSDSTKIRVYKGGDQITEHNMIEPPCGVIGFYMENEETRSSVVAVGAGASIWHKCGLDEELNVLTLADDLELLLKELGAAFLSPRTLKFLSLDNNLRLSFAEQYRRIPLVKANALTAIATIRRDSWNDPASSCLVLGTEACEVLVLDPRAFSVMDKHILEWPPAAFASCGLWTGDGRIIIIGRDGKIGTIRRGSSVKLWETLPAPAVAITILTSQGAAVAVMDGTLVGFSKTGIKLWHINIPGIILDLVSLPVPQSGLSLLAVSTVGYGIRIYDGKHHVDTMKIMEPVSALKYGRMGQEERTIAMVTVGGGLCMKILKRTADFNTNNSISNSSSSNTSKFSIPKKTRLFVDQTIRERAEAKKIHNTFQQGFLRLRLTTAKQASEHLSENQALGSNPITLETNVLGLGPNYMIRIIVTNISEDLSSTELYILCRAEDTDVNPRVIDLPLLPSAVPIPLAVNANLKSQISGKVKILLCKKSNPKPLVITTVILPAAEEDFEI</sequence>
<dbReference type="Proteomes" id="UP000078541">
    <property type="component" value="Unassembled WGS sequence"/>
</dbReference>
<reference evidence="3 4" key="1">
    <citation type="submission" date="2016-03" db="EMBL/GenBank/DDBJ databases">
        <title>Trachymyrmex septentrionalis WGS genome.</title>
        <authorList>
            <person name="Nygaard S."/>
            <person name="Hu H."/>
            <person name="Boomsma J."/>
            <person name="Zhang G."/>
        </authorList>
    </citation>
    <scope>NUCLEOTIDE SEQUENCE [LARGE SCALE GENOMIC DNA]</scope>
    <source>
        <strain evidence="3">Tsep2-gDNA-1</strain>
        <tissue evidence="3">Whole body</tissue>
    </source>
</reference>
<dbReference type="InterPro" id="IPR032728">
    <property type="entry name" value="BBS1_N"/>
</dbReference>
<dbReference type="Pfam" id="PF14779">
    <property type="entry name" value="BBS1"/>
    <property type="match status" value="1"/>
</dbReference>
<dbReference type="EMBL" id="KQ981268">
    <property type="protein sequence ID" value="KYN43932.1"/>
    <property type="molecule type" value="Genomic_DNA"/>
</dbReference>
<dbReference type="AlphaFoldDB" id="A0A195FUG2"/>
<dbReference type="GO" id="GO:0005119">
    <property type="term" value="F:smoothened binding"/>
    <property type="evidence" value="ECO:0007669"/>
    <property type="project" value="TreeGrafter"/>
</dbReference>
<dbReference type="GO" id="GO:1905515">
    <property type="term" value="P:non-motile cilium assembly"/>
    <property type="evidence" value="ECO:0007669"/>
    <property type="project" value="InterPro"/>
</dbReference>
<organism evidence="3 4">
    <name type="scientific">Trachymyrmex septentrionalis</name>
    <dbReference type="NCBI Taxonomy" id="34720"/>
    <lineage>
        <taxon>Eukaryota</taxon>
        <taxon>Metazoa</taxon>
        <taxon>Ecdysozoa</taxon>
        <taxon>Arthropoda</taxon>
        <taxon>Hexapoda</taxon>
        <taxon>Insecta</taxon>
        <taxon>Pterygota</taxon>
        <taxon>Neoptera</taxon>
        <taxon>Endopterygota</taxon>
        <taxon>Hymenoptera</taxon>
        <taxon>Apocrita</taxon>
        <taxon>Aculeata</taxon>
        <taxon>Formicoidea</taxon>
        <taxon>Formicidae</taxon>
        <taxon>Myrmicinae</taxon>
        <taxon>Trachymyrmex</taxon>
    </lineage>
</organism>
<dbReference type="GO" id="GO:0034464">
    <property type="term" value="C:BBSome"/>
    <property type="evidence" value="ECO:0007669"/>
    <property type="project" value="InterPro"/>
</dbReference>
<evidence type="ECO:0000259" key="1">
    <source>
        <dbReference type="Pfam" id="PF14779"/>
    </source>
</evidence>
<evidence type="ECO:0000313" key="4">
    <source>
        <dbReference type="Proteomes" id="UP000078541"/>
    </source>
</evidence>
<keyword evidence="4" id="KW-1185">Reference proteome</keyword>
<dbReference type="InterPro" id="IPR056419">
    <property type="entry name" value="GAE_BBS1"/>
</dbReference>
<feature type="domain" description="Bardet-Biedl syndrome 1 N-terminal" evidence="1">
    <location>
        <begin position="114"/>
        <end position="255"/>
    </location>
</feature>
<dbReference type="PANTHER" id="PTHR20870">
    <property type="entry name" value="BARDET-BIEDL SYNDROME 1 PROTEIN"/>
    <property type="match status" value="1"/>
</dbReference>
<protein>
    <submittedName>
        <fullName evidence="3">Bardet-Biedl syndrome 1 protein</fullName>
    </submittedName>
</protein>
<proteinExistence type="predicted"/>
<dbReference type="GO" id="GO:0005930">
    <property type="term" value="C:axoneme"/>
    <property type="evidence" value="ECO:0007669"/>
    <property type="project" value="TreeGrafter"/>
</dbReference>
<accession>A0A195FUG2</accession>
<dbReference type="GO" id="GO:0005813">
    <property type="term" value="C:centrosome"/>
    <property type="evidence" value="ECO:0007669"/>
    <property type="project" value="TreeGrafter"/>
</dbReference>
<dbReference type="PANTHER" id="PTHR20870:SF0">
    <property type="entry name" value="BARDET-BIEDL SYNDROME 1 PROTEIN"/>
    <property type="match status" value="1"/>
</dbReference>
<dbReference type="GO" id="GO:0005113">
    <property type="term" value="F:patched binding"/>
    <property type="evidence" value="ECO:0007669"/>
    <property type="project" value="TreeGrafter"/>
</dbReference>
<dbReference type="InterPro" id="IPR028784">
    <property type="entry name" value="BBS1"/>
</dbReference>
<dbReference type="GO" id="GO:0061512">
    <property type="term" value="P:protein localization to cilium"/>
    <property type="evidence" value="ECO:0007669"/>
    <property type="project" value="TreeGrafter"/>
</dbReference>
<feature type="domain" description="Bardet-Biedl syndrome 1 protein GAE" evidence="2">
    <location>
        <begin position="461"/>
        <end position="559"/>
    </location>
</feature>
<dbReference type="Pfam" id="PF23304">
    <property type="entry name" value="GAE_BBS1"/>
    <property type="match status" value="1"/>
</dbReference>
<gene>
    <name evidence="3" type="ORF">ALC56_01667</name>
</gene>
<name>A0A195FUG2_9HYME</name>